<dbReference type="InterPro" id="IPR008969">
    <property type="entry name" value="CarboxyPept-like_regulatory"/>
</dbReference>
<evidence type="ECO:0000259" key="12">
    <source>
        <dbReference type="Pfam" id="PF07715"/>
    </source>
</evidence>
<dbReference type="InterPro" id="IPR023997">
    <property type="entry name" value="TonB-dep_OMP_SusC/RagA_CS"/>
</dbReference>
<evidence type="ECO:0000256" key="3">
    <source>
        <dbReference type="ARBA" id="ARBA00022452"/>
    </source>
</evidence>
<dbReference type="InterPro" id="IPR036942">
    <property type="entry name" value="Beta-barrel_TonB_sf"/>
</dbReference>
<evidence type="ECO:0000313" key="13">
    <source>
        <dbReference type="EMBL" id="SFC60792.1"/>
    </source>
</evidence>
<evidence type="ECO:0000256" key="9">
    <source>
        <dbReference type="RuleBase" id="RU003357"/>
    </source>
</evidence>
<comment type="similarity">
    <text evidence="8 9">Belongs to the TonB-dependent receptor family.</text>
</comment>
<keyword evidence="3 8" id="KW-1134">Transmembrane beta strand</keyword>
<keyword evidence="14" id="KW-1185">Reference proteome</keyword>
<organism evidence="13 14">
    <name type="scientific">Zunongwangia mangrovi</name>
    <dbReference type="NCBI Taxonomy" id="1334022"/>
    <lineage>
        <taxon>Bacteria</taxon>
        <taxon>Pseudomonadati</taxon>
        <taxon>Bacteroidota</taxon>
        <taxon>Flavobacteriia</taxon>
        <taxon>Flavobacteriales</taxon>
        <taxon>Flavobacteriaceae</taxon>
        <taxon>Zunongwangia</taxon>
    </lineage>
</organism>
<dbReference type="PROSITE" id="PS52016">
    <property type="entry name" value="TONB_DEPENDENT_REC_3"/>
    <property type="match status" value="1"/>
</dbReference>
<evidence type="ECO:0000256" key="1">
    <source>
        <dbReference type="ARBA" id="ARBA00004571"/>
    </source>
</evidence>
<dbReference type="STRING" id="1334022.SAMN04487907_10636"/>
<dbReference type="EMBL" id="FOKV01000006">
    <property type="protein sequence ID" value="SFC60792.1"/>
    <property type="molecule type" value="Genomic_DNA"/>
</dbReference>
<dbReference type="NCBIfam" id="TIGR04056">
    <property type="entry name" value="OMP_RagA_SusC"/>
    <property type="match status" value="1"/>
</dbReference>
<dbReference type="InterPro" id="IPR012910">
    <property type="entry name" value="Plug_dom"/>
</dbReference>
<dbReference type="SUPFAM" id="SSF56935">
    <property type="entry name" value="Porins"/>
    <property type="match status" value="1"/>
</dbReference>
<evidence type="ECO:0000256" key="7">
    <source>
        <dbReference type="ARBA" id="ARBA00023237"/>
    </source>
</evidence>
<dbReference type="InterPro" id="IPR000531">
    <property type="entry name" value="Beta-barrel_TonB"/>
</dbReference>
<protein>
    <submittedName>
        <fullName evidence="13">TonB-linked outer membrane protein, SusC/RagA family</fullName>
    </submittedName>
</protein>
<keyword evidence="5 9" id="KW-0798">TonB box</keyword>
<comment type="subcellular location">
    <subcellularLocation>
        <location evidence="1 8">Cell outer membrane</location>
        <topology evidence="1 8">Multi-pass membrane protein</topology>
    </subcellularLocation>
</comment>
<keyword evidence="2 8" id="KW-0813">Transport</keyword>
<evidence type="ECO:0000256" key="6">
    <source>
        <dbReference type="ARBA" id="ARBA00023136"/>
    </source>
</evidence>
<dbReference type="Gene3D" id="2.40.170.20">
    <property type="entry name" value="TonB-dependent receptor, beta-barrel domain"/>
    <property type="match status" value="1"/>
</dbReference>
<sequence length="1063" mass="119156">MKFYNYKFLLSALMLFSSLNIFAQEVSVSGTVIDEDGIPLPGVTVSIKSDPSTGTVTDFDGLYTIQANKGNTLVFSFLGFATKEVMVGEQSTIDVTLKEDTAELEEVVVVGFGKKKKVNLTGAVASVDSETFESRPVQNATQMLQGTVGGLNINQSSGGSLEDRPSINIRGTTTIGNGSTGSPLVLIDGMQGDINAINPQDIESVSVLKDAAAASIYGSRAAFGVILVTTKDGKKGAPSVQYSTNIRLSSPINTPEMMDSYTFALFFNDANMNGGNGPIFSQERLQRIQDYQNGTFPDPIIPNPNNPSRWADGYAEGNANTDWYDAIYRDQSFSQEHNFSLRGGGDNINYYVSGNYLDQDGLMEFNRDDFQRYATTAKINANVTEWLNINATMRFVREDFGRPSRLSSGLFQDLARQGWPILPLHDPNGYLYSSPSPALGLAEGGRDESQKDWLYQQAQAVIKPLDGWEIFAEFNYRIRNDFRHWHVLQTYNHDVSGDPYLYSRSSHVYEYAFRENYFNTNLYSTYNFDINEAHNFSVTAGFQSELNKYRDFNVQREGIILPSNPVINLTSGVDVNGETVAPSVDGQYQNWATAGYFARLNYNFKERYLIEANIRYDGTSRYQSDQRWQWFPSVSAGWNLAQEEFWDDFSRNISTLKIRGSWGELGNQNTDNWYPTYLTMPVGTADGGWLVNGQRPNTSSAPGLVSQSLTWERVQSWNVGLDFAMFNNRFTGTFDYFTRNTFDMVGPAPELPVVLGADVPRTNNTDLKTYGFELSLSWKDRLDNGLGYGIDILLSDSQAEILKFPNVTNSLDEDLYREGQKVGEIWGYETIGIAQSDEQMQEHLNSLPNGGQDALGNQWAAGDIMYRDLNGDGRIDSGAWTSDDPGDRTVIGNSTSRYPFAITLNADWKGFDFRAFFQGILERDYFQGSYYFWGASSSGQWWSTGFVQHEDYFRPNADHPLGQNLNSYYPRPVFNLKNQREQSRYLQDASYIRLKNVQLGYTIPSTVFENWGVNRFRVYVAGENLWTGTSLSEIFDPETIGGGSGGNVYPLSRTFALGLNVNF</sequence>
<evidence type="ECO:0000256" key="10">
    <source>
        <dbReference type="SAM" id="SignalP"/>
    </source>
</evidence>
<feature type="domain" description="TonB-dependent receptor-like beta-barrel" evidence="11">
    <location>
        <begin position="428"/>
        <end position="789"/>
    </location>
</feature>
<dbReference type="AlphaFoldDB" id="A0A1I1KKJ8"/>
<gene>
    <name evidence="13" type="ORF">SAMN04487907_10636</name>
</gene>
<accession>A0A1I1KKJ8</accession>
<proteinExistence type="inferred from homology"/>
<dbReference type="Pfam" id="PF00593">
    <property type="entry name" value="TonB_dep_Rec_b-barrel"/>
    <property type="match status" value="1"/>
</dbReference>
<evidence type="ECO:0000313" key="14">
    <source>
        <dbReference type="Proteomes" id="UP000199438"/>
    </source>
</evidence>
<evidence type="ECO:0000256" key="2">
    <source>
        <dbReference type="ARBA" id="ARBA00022448"/>
    </source>
</evidence>
<dbReference type="Pfam" id="PF07715">
    <property type="entry name" value="Plug"/>
    <property type="match status" value="1"/>
</dbReference>
<dbReference type="FunFam" id="2.170.130.10:FF:000024">
    <property type="entry name" value="Outer membrane protein"/>
    <property type="match status" value="1"/>
</dbReference>
<feature type="domain" description="TonB-dependent receptor plug" evidence="12">
    <location>
        <begin position="117"/>
        <end position="225"/>
    </location>
</feature>
<evidence type="ECO:0000256" key="8">
    <source>
        <dbReference type="PROSITE-ProRule" id="PRU01360"/>
    </source>
</evidence>
<dbReference type="RefSeq" id="WP_175487039.1">
    <property type="nucleotide sequence ID" value="NZ_FOKV01000006.1"/>
</dbReference>
<dbReference type="SUPFAM" id="SSF49464">
    <property type="entry name" value="Carboxypeptidase regulatory domain-like"/>
    <property type="match status" value="1"/>
</dbReference>
<feature type="chain" id="PRO_5011698490" evidence="10">
    <location>
        <begin position="24"/>
        <end position="1063"/>
    </location>
</feature>
<evidence type="ECO:0000256" key="5">
    <source>
        <dbReference type="ARBA" id="ARBA00023077"/>
    </source>
</evidence>
<dbReference type="Pfam" id="PF13715">
    <property type="entry name" value="CarbopepD_reg_2"/>
    <property type="match status" value="1"/>
</dbReference>
<dbReference type="Gene3D" id="2.60.40.1120">
    <property type="entry name" value="Carboxypeptidase-like, regulatory domain"/>
    <property type="match status" value="1"/>
</dbReference>
<dbReference type="Proteomes" id="UP000199438">
    <property type="component" value="Unassembled WGS sequence"/>
</dbReference>
<feature type="signal peptide" evidence="10">
    <location>
        <begin position="1"/>
        <end position="23"/>
    </location>
</feature>
<keyword evidence="10" id="KW-0732">Signal</keyword>
<dbReference type="NCBIfam" id="TIGR04057">
    <property type="entry name" value="SusC_RagA_signa"/>
    <property type="match status" value="1"/>
</dbReference>
<keyword evidence="7 8" id="KW-0998">Cell outer membrane</keyword>
<dbReference type="InterPro" id="IPR037066">
    <property type="entry name" value="Plug_dom_sf"/>
</dbReference>
<dbReference type="Gene3D" id="2.170.130.10">
    <property type="entry name" value="TonB-dependent receptor, plug domain"/>
    <property type="match status" value="1"/>
</dbReference>
<name>A0A1I1KKJ8_9FLAO</name>
<evidence type="ECO:0000256" key="4">
    <source>
        <dbReference type="ARBA" id="ARBA00022692"/>
    </source>
</evidence>
<keyword evidence="4 8" id="KW-0812">Transmembrane</keyword>
<dbReference type="InterPro" id="IPR039426">
    <property type="entry name" value="TonB-dep_rcpt-like"/>
</dbReference>
<evidence type="ECO:0000259" key="11">
    <source>
        <dbReference type="Pfam" id="PF00593"/>
    </source>
</evidence>
<dbReference type="InterPro" id="IPR023996">
    <property type="entry name" value="TonB-dep_OMP_SusC/RagA"/>
</dbReference>
<dbReference type="GO" id="GO:0009279">
    <property type="term" value="C:cell outer membrane"/>
    <property type="evidence" value="ECO:0007669"/>
    <property type="project" value="UniProtKB-SubCell"/>
</dbReference>
<reference evidence="14" key="1">
    <citation type="submission" date="2016-10" db="EMBL/GenBank/DDBJ databases">
        <authorList>
            <person name="Varghese N."/>
            <person name="Submissions S."/>
        </authorList>
    </citation>
    <scope>NUCLEOTIDE SEQUENCE [LARGE SCALE GENOMIC DNA]</scope>
    <source>
        <strain evidence="14">DSM 24499</strain>
    </source>
</reference>
<keyword evidence="6 8" id="KW-0472">Membrane</keyword>